<comment type="caution">
    <text evidence="1">The sequence shown here is derived from an EMBL/GenBank/DDBJ whole genome shotgun (WGS) entry which is preliminary data.</text>
</comment>
<dbReference type="OrthoDB" id="9810277at2"/>
<dbReference type="PANTHER" id="PTHR43883:SF1">
    <property type="entry name" value="GLUCONOKINASE"/>
    <property type="match status" value="1"/>
</dbReference>
<dbReference type="AlphaFoldDB" id="A0A432V1L8"/>
<accession>A0A432V1L8</accession>
<dbReference type="Proteomes" id="UP000281647">
    <property type="component" value="Unassembled WGS sequence"/>
</dbReference>
<reference evidence="1 2" key="1">
    <citation type="submission" date="2018-11" db="EMBL/GenBank/DDBJ databases">
        <title>Pseudaminobacter arsenicus sp. nov., an arsenic-resistant bacterium isolated from arsenic-rich aquifers.</title>
        <authorList>
            <person name="Mu Y."/>
        </authorList>
    </citation>
    <scope>NUCLEOTIDE SEQUENCE [LARGE SCALE GENOMIC DNA]</scope>
    <source>
        <strain evidence="1 2">CB3</strain>
    </source>
</reference>
<keyword evidence="2" id="KW-1185">Reference proteome</keyword>
<evidence type="ECO:0000313" key="1">
    <source>
        <dbReference type="EMBL" id="RUM95988.1"/>
    </source>
</evidence>
<dbReference type="PANTHER" id="PTHR43883">
    <property type="entry name" value="SLR0207 PROTEIN"/>
    <property type="match status" value="1"/>
</dbReference>
<dbReference type="InterPro" id="IPR011009">
    <property type="entry name" value="Kinase-like_dom_sf"/>
</dbReference>
<dbReference type="EMBL" id="RKST01000026">
    <property type="protein sequence ID" value="RUM95988.1"/>
    <property type="molecule type" value="Genomic_DNA"/>
</dbReference>
<name>A0A432V1L8_9HYPH</name>
<evidence type="ECO:0000313" key="2">
    <source>
        <dbReference type="Proteomes" id="UP000281647"/>
    </source>
</evidence>
<evidence type="ECO:0008006" key="3">
    <source>
        <dbReference type="Google" id="ProtNLM"/>
    </source>
</evidence>
<sequence>MIALGSLAPGTHMVTLAEKVEFLSCPGSFPHATTNVEVRETHMSWVFLADDRVYKLKKPVKYPFLDFSTLDRRRYYCEEELRLNRRLASEAYLAVIPLRVDRTGRLAVHGHGRTIDLLVEMNRLRHADMLDVRLREGRVSEAEVRRVGELMARFYAGCTPEITNGGLYLKHLTEEQAINRAILQRPELGVRDAARPVFDAADRALESIVSKIKRRIADGRIVEGHGDLRPEHVHLGKPLQIIDCLEFNRPMRILDPYDEINYLGLECVAAGQPWIRACLLDTLTARLGGRPDGDLLAFYGGFRMLLTARLCMAHLLEMPVRQPEKWKPLALSYIALAKHELSFPCRPDPKSTRSYEDV</sequence>
<organism evidence="1 2">
    <name type="scientific">Borborobacter arsenicus</name>
    <dbReference type="NCBI Taxonomy" id="1851146"/>
    <lineage>
        <taxon>Bacteria</taxon>
        <taxon>Pseudomonadati</taxon>
        <taxon>Pseudomonadota</taxon>
        <taxon>Alphaproteobacteria</taxon>
        <taxon>Hyphomicrobiales</taxon>
        <taxon>Phyllobacteriaceae</taxon>
        <taxon>Borborobacter</taxon>
    </lineage>
</organism>
<protein>
    <recommendedName>
        <fullName evidence="3">Aminoglycoside phosphotransferase domain-containing protein</fullName>
    </recommendedName>
</protein>
<dbReference type="SUPFAM" id="SSF56112">
    <property type="entry name" value="Protein kinase-like (PK-like)"/>
    <property type="match status" value="1"/>
</dbReference>
<dbReference type="InterPro" id="IPR052732">
    <property type="entry name" value="Cell-binding_unc_protein"/>
</dbReference>
<dbReference type="RefSeq" id="WP_128625415.1">
    <property type="nucleotide sequence ID" value="NZ_ML133513.1"/>
</dbReference>
<proteinExistence type="predicted"/>
<gene>
    <name evidence="1" type="ORF">EET67_20165</name>
</gene>